<protein>
    <recommendedName>
        <fullName evidence="11">RNA polymerase sigma factor (Sigma-70 family)</fullName>
    </recommendedName>
</protein>
<evidence type="ECO:0000256" key="1">
    <source>
        <dbReference type="ARBA" id="ARBA00010641"/>
    </source>
</evidence>
<dbReference type="Gene3D" id="1.10.1740.10">
    <property type="match status" value="1"/>
</dbReference>
<keyword evidence="4" id="KW-0238">DNA-binding</keyword>
<comment type="caution">
    <text evidence="9">The sequence shown here is derived from an EMBL/GenBank/DDBJ whole genome shotgun (WGS) entry which is preliminary data.</text>
</comment>
<feature type="region of interest" description="Disordered" evidence="6">
    <location>
        <begin position="1"/>
        <end position="36"/>
    </location>
</feature>
<evidence type="ECO:0000259" key="7">
    <source>
        <dbReference type="Pfam" id="PF04542"/>
    </source>
</evidence>
<evidence type="ECO:0000313" key="10">
    <source>
        <dbReference type="Proteomes" id="UP001500945"/>
    </source>
</evidence>
<keyword evidence="5" id="KW-0804">Transcription</keyword>
<dbReference type="InterPro" id="IPR014284">
    <property type="entry name" value="RNA_pol_sigma-70_dom"/>
</dbReference>
<keyword evidence="2" id="KW-0805">Transcription regulation</keyword>
<evidence type="ECO:0000256" key="5">
    <source>
        <dbReference type="ARBA" id="ARBA00023163"/>
    </source>
</evidence>
<dbReference type="SUPFAM" id="SSF88946">
    <property type="entry name" value="Sigma2 domain of RNA polymerase sigma factors"/>
    <property type="match status" value="1"/>
</dbReference>
<dbReference type="NCBIfam" id="TIGR02937">
    <property type="entry name" value="sigma70-ECF"/>
    <property type="match status" value="1"/>
</dbReference>
<dbReference type="PANTHER" id="PTHR43133">
    <property type="entry name" value="RNA POLYMERASE ECF-TYPE SIGMA FACTO"/>
    <property type="match status" value="1"/>
</dbReference>
<dbReference type="EMBL" id="BAABGM010000011">
    <property type="protein sequence ID" value="GAA4404319.1"/>
    <property type="molecule type" value="Genomic_DNA"/>
</dbReference>
<dbReference type="Pfam" id="PF08281">
    <property type="entry name" value="Sigma70_r4_2"/>
    <property type="match status" value="1"/>
</dbReference>
<evidence type="ECO:0000256" key="2">
    <source>
        <dbReference type="ARBA" id="ARBA00023015"/>
    </source>
</evidence>
<name>A0ABP8KDV7_9MICO</name>
<evidence type="ECO:0000259" key="8">
    <source>
        <dbReference type="Pfam" id="PF08281"/>
    </source>
</evidence>
<proteinExistence type="inferred from homology"/>
<reference evidence="10" key="1">
    <citation type="journal article" date="2019" name="Int. J. Syst. Evol. Microbiol.">
        <title>The Global Catalogue of Microorganisms (GCM) 10K type strain sequencing project: providing services to taxonomists for standard genome sequencing and annotation.</title>
        <authorList>
            <consortium name="The Broad Institute Genomics Platform"/>
            <consortium name="The Broad Institute Genome Sequencing Center for Infectious Disease"/>
            <person name="Wu L."/>
            <person name="Ma J."/>
        </authorList>
    </citation>
    <scope>NUCLEOTIDE SEQUENCE [LARGE SCALE GENOMIC DNA]</scope>
    <source>
        <strain evidence="10">JCM 17809</strain>
    </source>
</reference>
<accession>A0ABP8KDV7</accession>
<keyword evidence="3" id="KW-0731">Sigma factor</keyword>
<dbReference type="SUPFAM" id="SSF88659">
    <property type="entry name" value="Sigma3 and sigma4 domains of RNA polymerase sigma factors"/>
    <property type="match status" value="1"/>
</dbReference>
<evidence type="ECO:0000256" key="4">
    <source>
        <dbReference type="ARBA" id="ARBA00023125"/>
    </source>
</evidence>
<dbReference type="InterPro" id="IPR013325">
    <property type="entry name" value="RNA_pol_sigma_r2"/>
</dbReference>
<evidence type="ECO:0008006" key="11">
    <source>
        <dbReference type="Google" id="ProtNLM"/>
    </source>
</evidence>
<feature type="domain" description="RNA polymerase sigma factor 70 region 4 type 2" evidence="8">
    <location>
        <begin position="143"/>
        <end position="193"/>
    </location>
</feature>
<feature type="domain" description="RNA polymerase sigma-70 region 2" evidence="7">
    <location>
        <begin position="52"/>
        <end position="118"/>
    </location>
</feature>
<dbReference type="InterPro" id="IPR013324">
    <property type="entry name" value="RNA_pol_sigma_r3/r4-like"/>
</dbReference>
<dbReference type="InterPro" id="IPR039425">
    <property type="entry name" value="RNA_pol_sigma-70-like"/>
</dbReference>
<evidence type="ECO:0000313" key="9">
    <source>
        <dbReference type="EMBL" id="GAA4404319.1"/>
    </source>
</evidence>
<evidence type="ECO:0000256" key="3">
    <source>
        <dbReference type="ARBA" id="ARBA00023082"/>
    </source>
</evidence>
<comment type="similarity">
    <text evidence="1">Belongs to the sigma-70 factor family. ECF subfamily.</text>
</comment>
<gene>
    <name evidence="9" type="ORF">GCM10023168_16810</name>
</gene>
<dbReference type="Gene3D" id="1.10.10.10">
    <property type="entry name" value="Winged helix-like DNA-binding domain superfamily/Winged helix DNA-binding domain"/>
    <property type="match status" value="1"/>
</dbReference>
<keyword evidence="10" id="KW-1185">Reference proteome</keyword>
<dbReference type="PANTHER" id="PTHR43133:SF8">
    <property type="entry name" value="RNA POLYMERASE SIGMA FACTOR HI_1459-RELATED"/>
    <property type="match status" value="1"/>
</dbReference>
<evidence type="ECO:0000256" key="6">
    <source>
        <dbReference type="SAM" id="MobiDB-lite"/>
    </source>
</evidence>
<organism evidence="9 10">
    <name type="scientific">Fodinibacter luteus</name>
    <dbReference type="NCBI Taxonomy" id="552064"/>
    <lineage>
        <taxon>Bacteria</taxon>
        <taxon>Bacillati</taxon>
        <taxon>Actinomycetota</taxon>
        <taxon>Actinomycetes</taxon>
        <taxon>Micrococcales</taxon>
        <taxon>Intrasporangiaceae</taxon>
        <taxon>Fodinibacter (ex Wang et al. 2009)</taxon>
    </lineage>
</organism>
<dbReference type="InterPro" id="IPR036388">
    <property type="entry name" value="WH-like_DNA-bd_sf"/>
</dbReference>
<dbReference type="Pfam" id="PF04542">
    <property type="entry name" value="Sigma70_r2"/>
    <property type="match status" value="1"/>
</dbReference>
<sequence>MPRHRRRAPAHLLVDDVHDPNASTSGRPTGRDSHGPRAYRCTIVSLPPFQHLVDEHWRDVARLAHALAPGHGDDVAQQAWTQALAAYPRLTHARNLRSWLLTITHRCAMDHHRAARRTTPHEDPSLLAEAPTLPPPEAPDGDLWARVGALPQRQRDAVVLRFVGDLDHRAVAAALGTSPGMSRRLVSDALATLRLDLRDQP</sequence>
<dbReference type="InterPro" id="IPR007627">
    <property type="entry name" value="RNA_pol_sigma70_r2"/>
</dbReference>
<dbReference type="Proteomes" id="UP001500945">
    <property type="component" value="Unassembled WGS sequence"/>
</dbReference>
<dbReference type="InterPro" id="IPR013249">
    <property type="entry name" value="RNA_pol_sigma70_r4_t2"/>
</dbReference>